<feature type="domain" description="DUF4132" evidence="1">
    <location>
        <begin position="464"/>
        <end position="645"/>
    </location>
</feature>
<protein>
    <submittedName>
        <fullName evidence="3">DUF4132 domain-containing protein</fullName>
    </submittedName>
</protein>
<dbReference type="EMBL" id="JABBGH010000001">
    <property type="protein sequence ID" value="NML64323.1"/>
    <property type="molecule type" value="Genomic_DNA"/>
</dbReference>
<evidence type="ECO:0000313" key="3">
    <source>
        <dbReference type="EMBL" id="NML64323.1"/>
    </source>
</evidence>
<keyword evidence="4" id="KW-1185">Reference proteome</keyword>
<comment type="caution">
    <text evidence="3">The sequence shown here is derived from an EMBL/GenBank/DDBJ whole genome shotgun (WGS) entry which is preliminary data.</text>
</comment>
<proteinExistence type="predicted"/>
<organism evidence="3 4">
    <name type="scientific">Hymenobacter polaris</name>
    <dbReference type="NCBI Taxonomy" id="2682546"/>
    <lineage>
        <taxon>Bacteria</taxon>
        <taxon>Pseudomonadati</taxon>
        <taxon>Bacteroidota</taxon>
        <taxon>Cytophagia</taxon>
        <taxon>Cytophagales</taxon>
        <taxon>Hymenobacteraceae</taxon>
        <taxon>Hymenobacter</taxon>
    </lineage>
</organism>
<dbReference type="Pfam" id="PF24879">
    <property type="entry name" value="DUF7737"/>
    <property type="match status" value="1"/>
</dbReference>
<evidence type="ECO:0000259" key="1">
    <source>
        <dbReference type="Pfam" id="PF13569"/>
    </source>
</evidence>
<gene>
    <name evidence="3" type="ORF">HHL22_03805</name>
</gene>
<dbReference type="Pfam" id="PF13569">
    <property type="entry name" value="DUF4132"/>
    <property type="match status" value="1"/>
</dbReference>
<dbReference type="RefSeq" id="WP_169529629.1">
    <property type="nucleotide sequence ID" value="NZ_JABBGH010000001.1"/>
</dbReference>
<dbReference type="Proteomes" id="UP000559626">
    <property type="component" value="Unassembled WGS sequence"/>
</dbReference>
<dbReference type="InterPro" id="IPR056639">
    <property type="entry name" value="DUF7737"/>
</dbReference>
<feature type="domain" description="DUF7737" evidence="2">
    <location>
        <begin position="769"/>
        <end position="874"/>
    </location>
</feature>
<accession>A0A7Y0ABM9</accession>
<dbReference type="AlphaFoldDB" id="A0A7Y0ABM9"/>
<dbReference type="InterPro" id="IPR025406">
    <property type="entry name" value="DUF4132"/>
</dbReference>
<name>A0A7Y0ABM9_9BACT</name>
<sequence length="874" mass="96800">MSASPYPHTPLPADAPASDLAMQPVIEELTRDMVQQGYGTKPGDLVGFQQVKQQGAAYQGQLALALAATIQAANELKDKLIISGARWKQGELLTTLMRGTLALSESDWVRLLTLYGLPRTGAAGQPARYESWWGFSTILTFTQLARHAKKHPLQHPPLLELLHQVLAECRPSRPEEVKVRTKIREILGLATDTDELPVVEFRADDALSRHLAGLVQDLDRSSPSAGPWLRLWQLWQRASGGQPTGKYAKEIAAEVAALGPDNVREQGRALLITLTAIRPAEVAYTTEYQGQYTEEQLRTWYGTAFAITPQGYSVTRTDTTYLPEPTITVAKGLIWTLAPLLDAPLVGQLADFAARSYQKIPGRGPLAAGLGNAALWALAQAGLPGVSALARVRGKIRQSNTQTLIAKYIEQESAKLGVSPAEVEDLAAPDAGLTLGTLHEELGEYAATLTLREGRAELGWTKAGKPLKSAPAALKASHPDKLQELKLAQTTAQQTYTAQRDRLDRSFVEGRCIAWPWFEQYYFEHGLLSELARPLIWRLHHPEGGHHDALWLDGAWRDALGQPVPAPIADTQLQLWHPVLVPAAEVLAWRQLLETKQLRQPLKQTFREVYVLTPPEERTRTYSNRMAAHVLKQHQFNSLAKLRGWRYSLLGAYDKGYENEAAVLPLPALGLQAEFWVSEVNADGAWNDTGIYNYVSTDQIRFVRPAAPDAPVPLPEVDPLVFSEVMRDVDLFVGVASVGNDPLWRDQGGLAQFRNYWESYSFGELTEVAKTRKLALERLVPRLKIGRVSELKGNFLHVRGHRHVYKIHLGSGNILMEPSDRYLCIVPDRSARTLGAPGVFLPFEGDAVLSIILSKAALLMDDDQITDETILRQL</sequence>
<evidence type="ECO:0000259" key="2">
    <source>
        <dbReference type="Pfam" id="PF24879"/>
    </source>
</evidence>
<evidence type="ECO:0000313" key="4">
    <source>
        <dbReference type="Proteomes" id="UP000559626"/>
    </source>
</evidence>
<reference evidence="3 4" key="1">
    <citation type="submission" date="2020-04" db="EMBL/GenBank/DDBJ databases">
        <title>Hymenobacter polaris sp. nov., isolated from Arctic soil.</title>
        <authorList>
            <person name="Dahal R.H."/>
        </authorList>
    </citation>
    <scope>NUCLEOTIDE SEQUENCE [LARGE SCALE GENOMIC DNA]</scope>
    <source>
        <strain evidence="3 4">RP-2-7</strain>
    </source>
</reference>